<gene>
    <name evidence="1" type="ORF">TSACC_2240</name>
</gene>
<protein>
    <submittedName>
        <fullName evidence="1">Uncharacterized protein</fullName>
    </submittedName>
</protein>
<reference evidence="2" key="1">
    <citation type="journal article" date="2017" name="Genome Announc.">
        <title>Draft Genome Sequence of Terrimicrobium sacchariphilum NM-5T, a Facultative Anaerobic Soil Bacterium of the Class Spartobacteria.</title>
        <authorList>
            <person name="Qiu Y.L."/>
            <person name="Tourlousse D.M."/>
            <person name="Matsuura N."/>
            <person name="Ohashi A."/>
            <person name="Sekiguchi Y."/>
        </authorList>
    </citation>
    <scope>NUCLEOTIDE SEQUENCE [LARGE SCALE GENOMIC DNA]</scope>
    <source>
        <strain evidence="2">NM-5</strain>
    </source>
</reference>
<organism evidence="1 2">
    <name type="scientific">Terrimicrobium sacchariphilum</name>
    <dbReference type="NCBI Taxonomy" id="690879"/>
    <lineage>
        <taxon>Bacteria</taxon>
        <taxon>Pseudomonadati</taxon>
        <taxon>Verrucomicrobiota</taxon>
        <taxon>Terrimicrobiia</taxon>
        <taxon>Terrimicrobiales</taxon>
        <taxon>Terrimicrobiaceae</taxon>
        <taxon>Terrimicrobium</taxon>
    </lineage>
</organism>
<dbReference type="RefSeq" id="WP_075077720.1">
    <property type="nucleotide sequence ID" value="NZ_BDCO01000002.1"/>
</dbReference>
<keyword evidence="2" id="KW-1185">Reference proteome</keyword>
<evidence type="ECO:0000313" key="1">
    <source>
        <dbReference type="EMBL" id="GAT31846.1"/>
    </source>
</evidence>
<dbReference type="STRING" id="690879.TSACC_2240"/>
<dbReference type="OrthoDB" id="174293at2"/>
<sequence>MICLAGSITGASLLCAADVLNTPEDGGPGVYGGGKVAKPFIPQANAKEFPIGQTARIVTIGGGVRGFGLLAEFPEGGPRRILVSRQTTISAQEPYIPAALARVFDPAGNLVAVEDFSTQGSGMETRALQVPEGAAGIWRISFSGGRQGDLVELRLPPTDAWGVRGEMALGVSPTTPRPGYLWVPPSSRKLFLGVEAGVPAGIALESRDGKLLGQAETLGSGQRKGSILLDPAPANQVVKVVLPQTFEGAIDFEGAPGLLCPTPEAAERLQGGTVDSHGVRVAGPLQARARDWMIAAAPTLDRDPHLNWPAEVPADLASPSVEVLPFGKYGGLNGVISLMRAQNENLDPAKPYFGIPAPTGLPTDGTETESWMNFLPFPGRFLSLYDSASFAALHAFPGKLNPAFHDSQILKRAIMAAFFHLTALQGDDLIRDGRMITLPYPLTHTFFIYDGLAQAYLSIKDALPADAGEIWRQGLMAIADKAADHQAYESNQWAHVLKAHLETYLATGEKRFLSYFERGMRAYLGGAYGPNSKFGQHPAGYFLEEYGPDGNYDRLNLYSLVACYNHYKGMPGRDETLTQAMKQGIEKNLRFKSFFWLPQPDGSLHSPTALNCRTSAMFCLSGYPGEFIARGDFPLGASRYYLDKEPAEGIGAAGITSFVANTPDWIARTIRQGVAWGGAEFEGGGQWLPALAQAYGSGVIAEPEALPFTQKDKTWQLPGLLAWNRGGIYGLTFYDVVGAQRKLVGHFGGGPTVLWTPATGAFLSSMQPVPNAEAGHLPASAKEIAKPEQLTYSCVFGKSDKGVFFASGSDRSNLRESPDGRQYSIVSRAGAPMLAAFTWEYAFVENGLDLSVAAKTLTAPQECFVNLPILTSLATAKVTLENPHRLVFATDRGSVAIEWPEAAAGRIEDSISPSVKRLVVPITPGGESMTFRIRVSIPVDPS</sequence>
<comment type="caution">
    <text evidence="1">The sequence shown here is derived from an EMBL/GenBank/DDBJ whole genome shotgun (WGS) entry which is preliminary data.</text>
</comment>
<dbReference type="EMBL" id="BDCO01000002">
    <property type="protein sequence ID" value="GAT31846.1"/>
    <property type="molecule type" value="Genomic_DNA"/>
</dbReference>
<dbReference type="AlphaFoldDB" id="A0A146G4Z0"/>
<dbReference type="Proteomes" id="UP000076023">
    <property type="component" value="Unassembled WGS sequence"/>
</dbReference>
<evidence type="ECO:0000313" key="2">
    <source>
        <dbReference type="Proteomes" id="UP000076023"/>
    </source>
</evidence>
<dbReference type="InParanoid" id="A0A146G4Z0"/>
<name>A0A146G4Z0_TERSA</name>
<accession>A0A146G4Z0</accession>
<proteinExistence type="predicted"/>